<proteinExistence type="predicted"/>
<keyword evidence="4" id="KW-1185">Reference proteome</keyword>
<dbReference type="RefSeq" id="XP_062625299.1">
    <property type="nucleotide sequence ID" value="XM_062769315.1"/>
</dbReference>
<dbReference type="GeneID" id="87806043"/>
<accession>A0AAF0Y3B5</accession>
<evidence type="ECO:0000259" key="2">
    <source>
        <dbReference type="Pfam" id="PF21671"/>
    </source>
</evidence>
<protein>
    <submittedName>
        <fullName evidence="3">Protein priA</fullName>
    </submittedName>
</protein>
<dbReference type="Pfam" id="PF21671">
    <property type="entry name" value="CPL1-like"/>
    <property type="match status" value="1"/>
</dbReference>
<dbReference type="InterPro" id="IPR048661">
    <property type="entry name" value="CPL1-like"/>
</dbReference>
<dbReference type="Proteomes" id="UP000827549">
    <property type="component" value="Chromosome 2"/>
</dbReference>
<dbReference type="EMBL" id="CP086715">
    <property type="protein sequence ID" value="WOO79267.1"/>
    <property type="molecule type" value="Genomic_DNA"/>
</dbReference>
<feature type="signal peptide" evidence="1">
    <location>
        <begin position="1"/>
        <end position="18"/>
    </location>
</feature>
<evidence type="ECO:0000256" key="1">
    <source>
        <dbReference type="SAM" id="SignalP"/>
    </source>
</evidence>
<feature type="chain" id="PRO_5042216678" evidence="1">
    <location>
        <begin position="19"/>
        <end position="462"/>
    </location>
</feature>
<organism evidence="3 4">
    <name type="scientific">Vanrija pseudolonga</name>
    <dbReference type="NCBI Taxonomy" id="143232"/>
    <lineage>
        <taxon>Eukaryota</taxon>
        <taxon>Fungi</taxon>
        <taxon>Dikarya</taxon>
        <taxon>Basidiomycota</taxon>
        <taxon>Agaricomycotina</taxon>
        <taxon>Tremellomycetes</taxon>
        <taxon>Trichosporonales</taxon>
        <taxon>Trichosporonaceae</taxon>
        <taxon>Vanrija</taxon>
    </lineage>
</organism>
<evidence type="ECO:0000313" key="3">
    <source>
        <dbReference type="EMBL" id="WOO79267.1"/>
    </source>
</evidence>
<reference evidence="3" key="1">
    <citation type="submission" date="2023-10" db="EMBL/GenBank/DDBJ databases">
        <authorList>
            <person name="Noh H."/>
        </authorList>
    </citation>
    <scope>NUCLEOTIDE SEQUENCE</scope>
    <source>
        <strain evidence="3">DUCC4014</strain>
    </source>
</reference>
<sequence>MKFSSVALALLALPAALANSIPPPNEMRSVIAKRVEAFGAEHAGLMAARDADEASLMKRAGELDPRTFGYGLSTTNKGCTLEQRARCFVRGQNCDSRCQCAFPPKLVAPIPHVSPSSCYCTDWTKTLACWKNGQGVTYNCQCTGRPAQCQDYNKIALCHISGGRSVDGNCNCVPGKAPYPPSDCRDPAKLGQCWKQGWGCNAKCVCITPTDPTPPVTQPTTAPGTCMDWFKVAQCACKKMKTDANCNCVPGTPVVPGKSSDCKDPTKLGQCWKQGWGCNAKCVCIKPPTPTSTGTVPTSTPTQIGQCKNQLMINYCYKTGRGVGPDCHCINCGCGAQRDCNRRGGKLDDKCKCIVPSGYKKKRDEATLDHLCPTGKKACSIDANGFDGQFECVDTSSDIESCGGCVAEGKGQDCSAIEGAAAVACVDAKCVVSSCAPGWDLSANSTCTPSIGGVFQQKAWGL</sequence>
<dbReference type="AlphaFoldDB" id="A0AAF0Y3B5"/>
<dbReference type="PANTHER" id="PTHR35192">
    <property type="entry name" value="PROTEIN, PUTATIVE-RELATED"/>
    <property type="match status" value="1"/>
</dbReference>
<dbReference type="InterPro" id="IPR038955">
    <property type="entry name" value="PriA/CPL1_fungi"/>
</dbReference>
<evidence type="ECO:0000313" key="4">
    <source>
        <dbReference type="Proteomes" id="UP000827549"/>
    </source>
</evidence>
<dbReference type="PANTHER" id="PTHR35192:SF2">
    <property type="entry name" value="APPLE DOMAIN-CONTAINING PROTEIN"/>
    <property type="match status" value="1"/>
</dbReference>
<name>A0AAF0Y3B5_9TREE</name>
<feature type="domain" description="Protein CPL1-like" evidence="2">
    <location>
        <begin position="390"/>
        <end position="446"/>
    </location>
</feature>
<gene>
    <name evidence="3" type="primary">priA_3</name>
    <name evidence="3" type="ORF">LOC62_02G002796</name>
</gene>
<keyword evidence="1" id="KW-0732">Signal</keyword>